<keyword evidence="1" id="KW-0175">Coiled coil</keyword>
<keyword evidence="5" id="KW-1185">Reference proteome</keyword>
<keyword evidence="2" id="KW-0732">Signal</keyword>
<gene>
    <name evidence="4" type="ORF">ACFSKK_14750</name>
</gene>
<evidence type="ECO:0000259" key="3">
    <source>
        <dbReference type="Pfam" id="PF18058"/>
    </source>
</evidence>
<evidence type="ECO:0000256" key="2">
    <source>
        <dbReference type="SAM" id="SignalP"/>
    </source>
</evidence>
<evidence type="ECO:0000313" key="5">
    <source>
        <dbReference type="Proteomes" id="UP001597318"/>
    </source>
</evidence>
<proteinExistence type="predicted"/>
<comment type="caution">
    <text evidence="4">The sequence shown here is derived from an EMBL/GenBank/DDBJ whole genome shotgun (WGS) entry which is preliminary data.</text>
</comment>
<protein>
    <recommendedName>
        <fullName evidence="3">SbsC C-terminal domain-containing protein</fullName>
    </recommendedName>
</protein>
<dbReference type="EMBL" id="JBHUIK010000003">
    <property type="protein sequence ID" value="MFD2214947.1"/>
    <property type="molecule type" value="Genomic_DNA"/>
</dbReference>
<accession>A0ABW5BYL3</accession>
<feature type="coiled-coil region" evidence="1">
    <location>
        <begin position="121"/>
        <end position="148"/>
    </location>
</feature>
<dbReference type="Pfam" id="PF18058">
    <property type="entry name" value="SbsC_C"/>
    <property type="match status" value="1"/>
</dbReference>
<dbReference type="Proteomes" id="UP001597318">
    <property type="component" value="Unassembled WGS sequence"/>
</dbReference>
<feature type="chain" id="PRO_5047109121" description="SbsC C-terminal domain-containing protein" evidence="2">
    <location>
        <begin position="26"/>
        <end position="318"/>
    </location>
</feature>
<sequence length="318" mass="36001">MKKSIVLAIVILLSFTILRPTTSEAAAVDAAYRNADTQGYALQTLTKAFNKIIHNGDIATIDEDYDELSSAIKKTERAIGQVSGASRRKALNEKYVTPAKVARERVIYEVSQYRLISIMHKTFENNDFKKLEQEYAKLQRLIKRAGEIKEAGGYEALPESVVDELAYLDQWMLDRFTFTPIEWMKMYQQNDLSFASEIITTENPFISNNGSSYTNGVTHTNANSSGQHFYKLDGQYSTLEGTLVLNQSWNKEEKTYVGVLRVYAGESLSSMELVYEYNPIYSDKTEPITFNANISGASLVWVDYAKNTALVNTNFKRD</sequence>
<evidence type="ECO:0000313" key="4">
    <source>
        <dbReference type="EMBL" id="MFD2214947.1"/>
    </source>
</evidence>
<dbReference type="RefSeq" id="WP_247346478.1">
    <property type="nucleotide sequence ID" value="NZ_CP095550.1"/>
</dbReference>
<feature type="signal peptide" evidence="2">
    <location>
        <begin position="1"/>
        <end position="25"/>
    </location>
</feature>
<dbReference type="Gene3D" id="1.20.58.780">
    <property type="match status" value="1"/>
</dbReference>
<feature type="domain" description="SbsC C-terminal" evidence="3">
    <location>
        <begin position="30"/>
        <end position="100"/>
    </location>
</feature>
<dbReference type="InterPro" id="IPR041378">
    <property type="entry name" value="S-layer_SbsC_C"/>
</dbReference>
<reference evidence="5" key="1">
    <citation type="journal article" date="2019" name="Int. J. Syst. Evol. Microbiol.">
        <title>The Global Catalogue of Microorganisms (GCM) 10K type strain sequencing project: providing services to taxonomists for standard genome sequencing and annotation.</title>
        <authorList>
            <consortium name="The Broad Institute Genomics Platform"/>
            <consortium name="The Broad Institute Genome Sequencing Center for Infectious Disease"/>
            <person name="Wu L."/>
            <person name="Ma J."/>
        </authorList>
    </citation>
    <scope>NUCLEOTIDE SEQUENCE [LARGE SCALE GENOMIC DNA]</scope>
    <source>
        <strain evidence="5">CGMCC 1.15474</strain>
    </source>
</reference>
<evidence type="ECO:0000256" key="1">
    <source>
        <dbReference type="SAM" id="Coils"/>
    </source>
</evidence>
<organism evidence="4 5">
    <name type="scientific">Metabacillus endolithicus</name>
    <dbReference type="NCBI Taxonomy" id="1535204"/>
    <lineage>
        <taxon>Bacteria</taxon>
        <taxon>Bacillati</taxon>
        <taxon>Bacillota</taxon>
        <taxon>Bacilli</taxon>
        <taxon>Bacillales</taxon>
        <taxon>Bacillaceae</taxon>
        <taxon>Metabacillus</taxon>
    </lineage>
</organism>
<name>A0ABW5BYL3_9BACI</name>